<dbReference type="AlphaFoldDB" id="A0A562QS70"/>
<accession>A0A562QS70</accession>
<dbReference type="PANTHER" id="PTHR35861:SF1">
    <property type="entry name" value="PHAGE TAIL SHEATH PROTEIN"/>
    <property type="match status" value="1"/>
</dbReference>
<sequence length="469" mass="49890">MSLTDFLHGVETVVVDSGPRPIQTVRSSVIGLIGTAPLANEVAFPLDTPVLVNRRQAAAMIGATGSLPQAIDSIYDQGGALIVVVRVADAQTENEQLSKIIGGVDADTGAFTGIHVFRAAEAECGVSPMILIAPGFTHQRPLGVAGHTVTAQGNGYTQATVAFTGGGAGAVLPTAKPIITGGKITGLEFDSLGFGIVSPLTATVTGDGTGATITIQIGASANPVVSELKQLADGFKAHIIADGPSTTDAAAFAYRNDHGTRRVFIVDPTVSGWSVKTSTYALEHSSARVAGLISRVDNEKGFWESPSNKEVYGIGGLGRPIDYAYGDKNSRANILNENEIATFIRDEGWYLWGNRTCSADPKFAFLSVSRTGDMIDISIAKAHRWAVDRSITKQYFEDVTASVKAYMRQLRVRGAILGGDCWVDPEFNTEADISQGHVTFSYDFTPPYPAERVTFRSHLVSDYIRNLFA</sequence>
<feature type="domain" description="Tail sheath protein C-terminal" evidence="3">
    <location>
        <begin position="359"/>
        <end position="458"/>
    </location>
</feature>
<comment type="caution">
    <text evidence="4">The sequence shown here is derived from an EMBL/GenBank/DDBJ whole genome shotgun (WGS) entry which is preliminary data.</text>
</comment>
<keyword evidence="5" id="KW-1185">Reference proteome</keyword>
<evidence type="ECO:0000313" key="5">
    <source>
        <dbReference type="Proteomes" id="UP000316291"/>
    </source>
</evidence>
<proteinExistence type="inferred from homology"/>
<gene>
    <name evidence="4" type="ORF">IQ16_07968</name>
</gene>
<evidence type="ECO:0008006" key="6">
    <source>
        <dbReference type="Google" id="ProtNLM"/>
    </source>
</evidence>
<dbReference type="Proteomes" id="UP000316291">
    <property type="component" value="Unassembled WGS sequence"/>
</dbReference>
<dbReference type="Pfam" id="PF17482">
    <property type="entry name" value="Phage_sheath_1C"/>
    <property type="match status" value="1"/>
</dbReference>
<dbReference type="RefSeq" id="WP_038967793.1">
    <property type="nucleotide sequence ID" value="NZ_VLLA01000039.1"/>
</dbReference>
<reference evidence="4 5" key="1">
    <citation type="journal article" date="2015" name="Stand. Genomic Sci.">
        <title>Genomic Encyclopedia of Bacterial and Archaeal Type Strains, Phase III: the genomes of soil and plant-associated and newly described type strains.</title>
        <authorList>
            <person name="Whitman W.B."/>
            <person name="Woyke T."/>
            <person name="Klenk H.P."/>
            <person name="Zhou Y."/>
            <person name="Lilburn T.G."/>
            <person name="Beck B.J."/>
            <person name="De Vos P."/>
            <person name="Vandamme P."/>
            <person name="Eisen J.A."/>
            <person name="Garrity G."/>
            <person name="Hugenholtz P."/>
            <person name="Kyrpides N.C."/>
        </authorList>
    </citation>
    <scope>NUCLEOTIDE SEQUENCE [LARGE SCALE GENOMIC DNA]</scope>
    <source>
        <strain evidence="4 5">CGMCC 1.10948</strain>
    </source>
</reference>
<evidence type="ECO:0000313" key="4">
    <source>
        <dbReference type="EMBL" id="TWI59513.1"/>
    </source>
</evidence>
<dbReference type="InterPro" id="IPR020287">
    <property type="entry name" value="Tail_sheath_C"/>
</dbReference>
<dbReference type="PANTHER" id="PTHR35861">
    <property type="match status" value="1"/>
</dbReference>
<protein>
    <recommendedName>
        <fullName evidence="6">Tail sheath protein subtilisin-like domain-containing protein</fullName>
    </recommendedName>
</protein>
<dbReference type="EMBL" id="VLLA01000039">
    <property type="protein sequence ID" value="TWI59513.1"/>
    <property type="molecule type" value="Genomic_DNA"/>
</dbReference>
<dbReference type="OrthoDB" id="9767864at2"/>
<dbReference type="InterPro" id="IPR052042">
    <property type="entry name" value="Tail_sheath_structural"/>
</dbReference>
<evidence type="ECO:0000259" key="2">
    <source>
        <dbReference type="Pfam" id="PF04984"/>
    </source>
</evidence>
<evidence type="ECO:0000259" key="3">
    <source>
        <dbReference type="Pfam" id="PF17482"/>
    </source>
</evidence>
<evidence type="ECO:0000256" key="1">
    <source>
        <dbReference type="ARBA" id="ARBA00008005"/>
    </source>
</evidence>
<organism evidence="4 5">
    <name type="scientific">Bradyrhizobium huanghuaihaiense</name>
    <dbReference type="NCBI Taxonomy" id="990078"/>
    <lineage>
        <taxon>Bacteria</taxon>
        <taxon>Pseudomonadati</taxon>
        <taxon>Pseudomonadota</taxon>
        <taxon>Alphaproteobacteria</taxon>
        <taxon>Hyphomicrobiales</taxon>
        <taxon>Nitrobacteraceae</taxon>
        <taxon>Bradyrhizobium</taxon>
    </lineage>
</organism>
<dbReference type="Pfam" id="PF04984">
    <property type="entry name" value="Phage_sheath_1"/>
    <property type="match status" value="1"/>
</dbReference>
<dbReference type="InterPro" id="IPR035089">
    <property type="entry name" value="Phage_sheath_subtilisin"/>
</dbReference>
<feature type="domain" description="Tail sheath protein subtilisin-like" evidence="2">
    <location>
        <begin position="219"/>
        <end position="357"/>
    </location>
</feature>
<name>A0A562QS70_9BRAD</name>
<comment type="similarity">
    <text evidence="1">Belongs to the myoviridae tail sheath protein family.</text>
</comment>